<dbReference type="SUPFAM" id="SSF52794">
    <property type="entry name" value="PTS system IIB component-like"/>
    <property type="match status" value="1"/>
</dbReference>
<keyword evidence="10" id="KW-1185">Reference proteome</keyword>
<feature type="modified residue" description="Phosphocysteine; by EIIA" evidence="7">
    <location>
        <position position="22"/>
    </location>
</feature>
<evidence type="ECO:0000259" key="8">
    <source>
        <dbReference type="PROSITE" id="PS51100"/>
    </source>
</evidence>
<dbReference type="RefSeq" id="WP_117453082.1">
    <property type="nucleotide sequence ID" value="NZ_JAKVPQ010000028.1"/>
</dbReference>
<evidence type="ECO:0000256" key="5">
    <source>
        <dbReference type="ARBA" id="ARBA00022683"/>
    </source>
</evidence>
<evidence type="ECO:0000313" key="10">
    <source>
        <dbReference type="Proteomes" id="UP001202402"/>
    </source>
</evidence>
<dbReference type="PROSITE" id="PS51100">
    <property type="entry name" value="PTS_EIIB_TYPE_3"/>
    <property type="match status" value="1"/>
</dbReference>
<dbReference type="Pfam" id="PF02302">
    <property type="entry name" value="PTS_IIB"/>
    <property type="match status" value="1"/>
</dbReference>
<reference evidence="9 10" key="1">
    <citation type="submission" date="2022-02" db="EMBL/GenBank/DDBJ databases">
        <title>Genome of Erysipelotrichaceae sp. nov. NSJ-176 isolated from human feces.</title>
        <authorList>
            <person name="Abdugheni R."/>
        </authorList>
    </citation>
    <scope>NUCLEOTIDE SEQUENCE [LARGE SCALE GENOMIC DNA]</scope>
    <source>
        <strain evidence="9 10">NSJ-176</strain>
    </source>
</reference>
<evidence type="ECO:0000256" key="1">
    <source>
        <dbReference type="ARBA" id="ARBA00022448"/>
    </source>
</evidence>
<dbReference type="InterPro" id="IPR013012">
    <property type="entry name" value="PTS_EIIB_3"/>
</dbReference>
<accession>A0ABS9RFC4</accession>
<dbReference type="InterPro" id="IPR003501">
    <property type="entry name" value="PTS_EIIB_2/3"/>
</dbReference>
<keyword evidence="2" id="KW-0597">Phosphoprotein</keyword>
<evidence type="ECO:0000313" key="9">
    <source>
        <dbReference type="EMBL" id="MCH4287601.1"/>
    </source>
</evidence>
<feature type="domain" description="PTS EIIB type-3" evidence="8">
    <location>
        <begin position="15"/>
        <end position="121"/>
    </location>
</feature>
<protein>
    <recommendedName>
        <fullName evidence="8">PTS EIIB type-3 domain-containing protein</fullName>
    </recommendedName>
</protein>
<dbReference type="InterPro" id="IPR036095">
    <property type="entry name" value="PTS_EIIB-like_sf"/>
</dbReference>
<evidence type="ECO:0000256" key="7">
    <source>
        <dbReference type="PROSITE-ProRule" id="PRU00423"/>
    </source>
</evidence>
<keyword evidence="6" id="KW-0418">Kinase</keyword>
<evidence type="ECO:0000256" key="6">
    <source>
        <dbReference type="ARBA" id="ARBA00022777"/>
    </source>
</evidence>
<name>A0ABS9RFC4_9FIRM</name>
<gene>
    <name evidence="9" type="ORF">LQE99_20980</name>
</gene>
<dbReference type="Proteomes" id="UP001202402">
    <property type="component" value="Unassembled WGS sequence"/>
</dbReference>
<dbReference type="Gene3D" id="3.40.50.2300">
    <property type="match status" value="1"/>
</dbReference>
<organism evidence="9 10">
    <name type="scientific">Amedibacillus hominis</name>
    <dbReference type="NCBI Taxonomy" id="2897776"/>
    <lineage>
        <taxon>Bacteria</taxon>
        <taxon>Bacillati</taxon>
        <taxon>Bacillota</taxon>
        <taxon>Erysipelotrichia</taxon>
        <taxon>Erysipelotrichales</taxon>
        <taxon>Erysipelotrichaceae</taxon>
        <taxon>Amedibacillus</taxon>
    </lineage>
</organism>
<keyword evidence="4" id="KW-0808">Transferase</keyword>
<keyword evidence="5" id="KW-0598">Phosphotransferase system</keyword>
<keyword evidence="1" id="KW-0813">Transport</keyword>
<dbReference type="PANTHER" id="PTHR34581:SF2">
    <property type="entry name" value="PTS SYSTEM N,N'-DIACETYLCHITOBIOSE-SPECIFIC EIIB COMPONENT"/>
    <property type="match status" value="1"/>
</dbReference>
<dbReference type="EMBL" id="JAKVPQ010000028">
    <property type="protein sequence ID" value="MCH4287601.1"/>
    <property type="molecule type" value="Genomic_DNA"/>
</dbReference>
<evidence type="ECO:0000256" key="3">
    <source>
        <dbReference type="ARBA" id="ARBA00022597"/>
    </source>
</evidence>
<evidence type="ECO:0000256" key="4">
    <source>
        <dbReference type="ARBA" id="ARBA00022679"/>
    </source>
</evidence>
<sequence length="153" mass="18298">MNKMIWYDEHKDGDDMNILIVCNNGCSSSVLVKRLNNELMASGLSKKHYIDHAQFMFMYQQKQPYDIIMLCPQTYHEWLMMKKDDIKDIPIYMIPPKLFVSFDIEKMLEDGEDAIHQFKSDHKNPVFFPGEEAYMKNRRSVSYRKFKENKKNI</sequence>
<dbReference type="InterPro" id="IPR051819">
    <property type="entry name" value="PTS_sugar-specific_EIIB"/>
</dbReference>
<dbReference type="PANTHER" id="PTHR34581">
    <property type="entry name" value="PTS SYSTEM N,N'-DIACETYLCHITOBIOSE-SPECIFIC EIIB COMPONENT"/>
    <property type="match status" value="1"/>
</dbReference>
<keyword evidence="3" id="KW-0762">Sugar transport</keyword>
<comment type="caution">
    <text evidence="9">The sequence shown here is derived from an EMBL/GenBank/DDBJ whole genome shotgun (WGS) entry which is preliminary data.</text>
</comment>
<proteinExistence type="predicted"/>
<evidence type="ECO:0000256" key="2">
    <source>
        <dbReference type="ARBA" id="ARBA00022553"/>
    </source>
</evidence>